<evidence type="ECO:0000259" key="2">
    <source>
        <dbReference type="PROSITE" id="PS50805"/>
    </source>
</evidence>
<dbReference type="GO" id="GO:0006355">
    <property type="term" value="P:regulation of DNA-templated transcription"/>
    <property type="evidence" value="ECO:0007669"/>
    <property type="project" value="InterPro"/>
</dbReference>
<feature type="compositionally biased region" description="Basic and acidic residues" evidence="1">
    <location>
        <begin position="61"/>
        <end position="70"/>
    </location>
</feature>
<reference evidence="4" key="1">
    <citation type="submission" date="2025-08" db="UniProtKB">
        <authorList>
            <consortium name="RefSeq"/>
        </authorList>
    </citation>
    <scope>IDENTIFICATION</scope>
    <source>
        <tissue evidence="4">Blood</tissue>
    </source>
</reference>
<feature type="domain" description="KRAB" evidence="2">
    <location>
        <begin position="1"/>
        <end position="43"/>
    </location>
</feature>
<accession>A0AA97J6R9</accession>
<evidence type="ECO:0000313" key="3">
    <source>
        <dbReference type="Proteomes" id="UP001190640"/>
    </source>
</evidence>
<gene>
    <name evidence="4" type="primary">LOC129327970</name>
</gene>
<evidence type="ECO:0000256" key="1">
    <source>
        <dbReference type="SAM" id="MobiDB-lite"/>
    </source>
</evidence>
<dbReference type="InterPro" id="IPR001909">
    <property type="entry name" value="KRAB"/>
</dbReference>
<name>A0AA97J6R9_EUBMA</name>
<feature type="compositionally biased region" description="Basic and acidic residues" evidence="1">
    <location>
        <begin position="16"/>
        <end position="25"/>
    </location>
</feature>
<dbReference type="KEGG" id="emc:129327970"/>
<feature type="region of interest" description="Disordered" evidence="1">
    <location>
        <begin position="1"/>
        <end position="145"/>
    </location>
</feature>
<sequence>MLENFGNVASLGPEIAKPDLISRLEGEEEPFLLNPDAEEGMAGSPRVSIQTPSPAQSFEPEPERASEHSPGRGISEEDFVGFPAERTGDEATDGGKLYQPEGASSQEASEEESSSPSEGDPGVPHNPVGGSKDTGLGEPKPLKPA</sequence>
<keyword evidence="3" id="KW-1185">Reference proteome</keyword>
<proteinExistence type="predicted"/>
<evidence type="ECO:0000313" key="4">
    <source>
        <dbReference type="RefSeq" id="XP_054832693.1"/>
    </source>
</evidence>
<feature type="compositionally biased region" description="Polar residues" evidence="1">
    <location>
        <begin position="47"/>
        <end position="56"/>
    </location>
</feature>
<dbReference type="GeneID" id="129327970"/>
<dbReference type="PROSITE" id="PS50805">
    <property type="entry name" value="KRAB"/>
    <property type="match status" value="1"/>
</dbReference>
<dbReference type="RefSeq" id="XP_054832693.1">
    <property type="nucleotide sequence ID" value="XM_054976718.1"/>
</dbReference>
<protein>
    <submittedName>
        <fullName evidence="4">Zinc finger imprinted 2-like</fullName>
    </submittedName>
</protein>
<organism evidence="3 4">
    <name type="scientific">Eublepharis macularius</name>
    <name type="common">Leopard gecko</name>
    <name type="synonym">Cyrtodactylus macularius</name>
    <dbReference type="NCBI Taxonomy" id="481883"/>
    <lineage>
        <taxon>Eukaryota</taxon>
        <taxon>Metazoa</taxon>
        <taxon>Chordata</taxon>
        <taxon>Craniata</taxon>
        <taxon>Vertebrata</taxon>
        <taxon>Euteleostomi</taxon>
        <taxon>Lepidosauria</taxon>
        <taxon>Squamata</taxon>
        <taxon>Bifurcata</taxon>
        <taxon>Gekkota</taxon>
        <taxon>Eublepharidae</taxon>
        <taxon>Eublepharinae</taxon>
        <taxon>Eublepharis</taxon>
    </lineage>
</organism>
<dbReference type="Proteomes" id="UP001190640">
    <property type="component" value="Chromosome 4"/>
</dbReference>
<dbReference type="AlphaFoldDB" id="A0AA97J6R9"/>